<evidence type="ECO:0000313" key="2">
    <source>
        <dbReference type="WBParaSite" id="Hba_00729"/>
    </source>
</evidence>
<protein>
    <submittedName>
        <fullName evidence="2">Relaxosome protein TraY</fullName>
    </submittedName>
</protein>
<organism evidence="1 2">
    <name type="scientific">Heterorhabditis bacteriophora</name>
    <name type="common">Entomopathogenic nematode worm</name>
    <dbReference type="NCBI Taxonomy" id="37862"/>
    <lineage>
        <taxon>Eukaryota</taxon>
        <taxon>Metazoa</taxon>
        <taxon>Ecdysozoa</taxon>
        <taxon>Nematoda</taxon>
        <taxon>Chromadorea</taxon>
        <taxon>Rhabditida</taxon>
        <taxon>Rhabditina</taxon>
        <taxon>Rhabditomorpha</taxon>
        <taxon>Strongyloidea</taxon>
        <taxon>Heterorhabditidae</taxon>
        <taxon>Heterorhabditis</taxon>
    </lineage>
</organism>
<evidence type="ECO:0000313" key="1">
    <source>
        <dbReference type="Proteomes" id="UP000095283"/>
    </source>
</evidence>
<name>A0A1I7W7Y6_HETBA</name>
<dbReference type="WBParaSite" id="Hba_00729">
    <property type="protein sequence ID" value="Hba_00729"/>
    <property type="gene ID" value="Hba_00729"/>
</dbReference>
<dbReference type="AlphaFoldDB" id="A0A1I7W7Y6"/>
<dbReference type="Proteomes" id="UP000095283">
    <property type="component" value="Unplaced"/>
</dbReference>
<reference evidence="2" key="1">
    <citation type="submission" date="2016-11" db="UniProtKB">
        <authorList>
            <consortium name="WormBaseParasite"/>
        </authorList>
    </citation>
    <scope>IDENTIFICATION</scope>
</reference>
<proteinExistence type="predicted"/>
<keyword evidence="1" id="KW-1185">Reference proteome</keyword>
<accession>A0A1I7W7Y6</accession>
<sequence>MIDIETNHVEKERPVARASRTSFALSGDDERKSLLAANISQEFTV</sequence>